<dbReference type="EMBL" id="BSYA01000173">
    <property type="protein sequence ID" value="GMG35610.1"/>
    <property type="molecule type" value="Genomic_DNA"/>
</dbReference>
<evidence type="ECO:0000313" key="1">
    <source>
        <dbReference type="EMBL" id="GMG35610.1"/>
    </source>
</evidence>
<name>A0AAN4YQD2_ASPOZ</name>
<proteinExistence type="predicted"/>
<accession>A0AAN4YQD2</accession>
<evidence type="ECO:0000313" key="2">
    <source>
        <dbReference type="Proteomes" id="UP001165205"/>
    </source>
</evidence>
<protein>
    <submittedName>
        <fullName evidence="1">Unnamed protein product</fullName>
    </submittedName>
</protein>
<sequence length="159" mass="17228">MGVPNTVTWGATWRFGALTLNISVVHKTISEMGPVESISSRRLGILIRFKMSLVLVPTNIIGTVTVLIPIRVTMILGGSTPSEGPENLEPSLDALARGDEAETSLMSGQSLHEERLSWLDALCNRLHVQMTAARDPITHFEKDLFRKASAACATAMTGK</sequence>
<comment type="caution">
    <text evidence="1">The sequence shown here is derived from an EMBL/GenBank/DDBJ whole genome shotgun (WGS) entry which is preliminary data.</text>
</comment>
<reference evidence="1" key="1">
    <citation type="submission" date="2023-04" db="EMBL/GenBank/DDBJ databases">
        <title>Aspergillus oryzae NBRC 4228.</title>
        <authorList>
            <person name="Ichikawa N."/>
            <person name="Sato H."/>
            <person name="Tonouchi N."/>
        </authorList>
    </citation>
    <scope>NUCLEOTIDE SEQUENCE</scope>
    <source>
        <strain evidence="1">NBRC 4228</strain>
    </source>
</reference>
<gene>
    <name evidence="1" type="ORF">Aory04_001080100</name>
</gene>
<dbReference type="Proteomes" id="UP001165205">
    <property type="component" value="Unassembled WGS sequence"/>
</dbReference>
<dbReference type="AlphaFoldDB" id="A0AAN4YQD2"/>
<organism evidence="1 2">
    <name type="scientific">Aspergillus oryzae</name>
    <name type="common">Yellow koji mold</name>
    <dbReference type="NCBI Taxonomy" id="5062"/>
    <lineage>
        <taxon>Eukaryota</taxon>
        <taxon>Fungi</taxon>
        <taxon>Dikarya</taxon>
        <taxon>Ascomycota</taxon>
        <taxon>Pezizomycotina</taxon>
        <taxon>Eurotiomycetes</taxon>
        <taxon>Eurotiomycetidae</taxon>
        <taxon>Eurotiales</taxon>
        <taxon>Aspergillaceae</taxon>
        <taxon>Aspergillus</taxon>
        <taxon>Aspergillus subgen. Circumdati</taxon>
    </lineage>
</organism>